<dbReference type="Gene3D" id="3.40.50.12780">
    <property type="entry name" value="N-terminal domain of ligase-like"/>
    <property type="match status" value="1"/>
</dbReference>
<feature type="domain" description="AMP-dependent synthetase/ligase" evidence="1">
    <location>
        <begin position="138"/>
        <end position="287"/>
    </location>
</feature>
<organism evidence="3 4">
    <name type="scientific">Undibacterium piscinae</name>
    <dbReference type="NCBI Taxonomy" id="2495591"/>
    <lineage>
        <taxon>Bacteria</taxon>
        <taxon>Pseudomonadati</taxon>
        <taxon>Pseudomonadota</taxon>
        <taxon>Betaproteobacteria</taxon>
        <taxon>Burkholderiales</taxon>
        <taxon>Oxalobacteraceae</taxon>
        <taxon>Undibacterium</taxon>
    </lineage>
</organism>
<dbReference type="SUPFAM" id="SSF56801">
    <property type="entry name" value="Acetyl-CoA synthetase-like"/>
    <property type="match status" value="1"/>
</dbReference>
<proteinExistence type="predicted"/>
<evidence type="ECO:0000259" key="2">
    <source>
        <dbReference type="Pfam" id="PF14535"/>
    </source>
</evidence>
<dbReference type="InterPro" id="IPR042099">
    <property type="entry name" value="ANL_N_sf"/>
</dbReference>
<keyword evidence="4" id="KW-1185">Reference proteome</keyword>
<sequence length="425" mass="46147">MSLSMNLSDYLDALETRNPQSREQALMTRLPQLVAQAQTSPGWAEILHDVKAADIRSRSALAQLPVTRKSDLYGLQRRRLPFGGLNSTPAHQLQRIFMSPGPIFDPEGRGQDWWRFARPLHAAGLRSGHLIQNCFSYHFTPAAYMVEGAAAKLGCVIIPAGAGQTEMQVQAITELRPDAYVGTPSFLKIIIEKALELGADISSLQRAVVGAEALPPSLRHWLQQHGVPLVLQLYASADIGNIAYETATDGVLNPGMVLDEDLILEIVRPGTGDLVAEGEVGEVVISSFNPDYPLLRFGTGDMSAILPGISPCGRSNTRIKGWMGRADQTTKVKGMFVHPSQVAEILKRHPEISKARLVVTGEMANDAMSLHCELNDAASPQNEALKTALVASIRDITKLRGDVTFVASGSLANDGKVIDDVRKYE</sequence>
<feature type="domain" description="AMP-dependent ligase C-terminal" evidence="2">
    <location>
        <begin position="334"/>
        <end position="413"/>
    </location>
</feature>
<evidence type="ECO:0000313" key="4">
    <source>
        <dbReference type="Proteomes" id="UP000274350"/>
    </source>
</evidence>
<keyword evidence="3" id="KW-0436">Ligase</keyword>
<dbReference type="InterPro" id="IPR045851">
    <property type="entry name" value="AMP-bd_C_sf"/>
</dbReference>
<evidence type="ECO:0000313" key="3">
    <source>
        <dbReference type="EMBL" id="QJQ06203.1"/>
    </source>
</evidence>
<dbReference type="EMBL" id="CP051152">
    <property type="protein sequence ID" value="QJQ06203.1"/>
    <property type="molecule type" value="Genomic_DNA"/>
</dbReference>
<dbReference type="InterPro" id="IPR028154">
    <property type="entry name" value="AMP-dep_Lig_C"/>
</dbReference>
<reference evidence="3 4" key="1">
    <citation type="journal article" date="2019" name="Int. J. Syst. Evol. Microbiol.">
        <title>Undibacterium piscinae sp. nov., isolated from Korean shiner intestine.</title>
        <authorList>
            <person name="Lee S.Y."/>
            <person name="Kang W."/>
            <person name="Kim P.S."/>
            <person name="Kim H.S."/>
            <person name="Sung H."/>
            <person name="Shin N.R."/>
            <person name="Whon T.W."/>
            <person name="Yun J.H."/>
            <person name="Lee J.Y."/>
            <person name="Lee J.Y."/>
            <person name="Jung M.J."/>
            <person name="Jeong Y.S."/>
            <person name="Tak E.J."/>
            <person name="Han J.E."/>
            <person name="Hyun D.W."/>
            <person name="Kang M.S."/>
            <person name="Lee K.E."/>
            <person name="Lee B.H."/>
            <person name="Bae J.W."/>
        </authorList>
    </citation>
    <scope>NUCLEOTIDE SEQUENCE [LARGE SCALE GENOMIC DNA]</scope>
    <source>
        <strain evidence="3 4">S11R28</strain>
    </source>
</reference>
<name>A0A6M4A508_9BURK</name>
<dbReference type="InterPro" id="IPR000873">
    <property type="entry name" value="AMP-dep_synth/lig_dom"/>
</dbReference>
<dbReference type="GO" id="GO:0016874">
    <property type="term" value="F:ligase activity"/>
    <property type="evidence" value="ECO:0007669"/>
    <property type="project" value="UniProtKB-KW"/>
</dbReference>
<dbReference type="PANTHER" id="PTHR43845:SF1">
    <property type="entry name" value="BLR5969 PROTEIN"/>
    <property type="match status" value="1"/>
</dbReference>
<dbReference type="Pfam" id="PF00501">
    <property type="entry name" value="AMP-binding"/>
    <property type="match status" value="1"/>
</dbReference>
<dbReference type="PANTHER" id="PTHR43845">
    <property type="entry name" value="BLR5969 PROTEIN"/>
    <property type="match status" value="1"/>
</dbReference>
<dbReference type="Gene3D" id="3.30.300.30">
    <property type="match status" value="1"/>
</dbReference>
<evidence type="ECO:0000259" key="1">
    <source>
        <dbReference type="Pfam" id="PF00501"/>
    </source>
</evidence>
<protein>
    <submittedName>
        <fullName evidence="3">Phenylacetate--CoA ligase</fullName>
    </submittedName>
</protein>
<dbReference type="Proteomes" id="UP000274350">
    <property type="component" value="Chromosome"/>
</dbReference>
<gene>
    <name evidence="3" type="ORF">EJG51_010420</name>
</gene>
<dbReference type="Pfam" id="PF14535">
    <property type="entry name" value="AMP-binding_C_2"/>
    <property type="match status" value="1"/>
</dbReference>
<dbReference type="AlphaFoldDB" id="A0A6M4A508"/>
<accession>A0A6M4A508</accession>
<dbReference type="OrthoDB" id="56632at2"/>
<dbReference type="KEGG" id="upi:EJG51_010420"/>